<dbReference type="SUPFAM" id="SSF53098">
    <property type="entry name" value="Ribonuclease H-like"/>
    <property type="match status" value="1"/>
</dbReference>
<comment type="caution">
    <text evidence="3">The sequence shown here is derived from an EMBL/GenBank/DDBJ whole genome shotgun (WGS) entry which is preliminary data.</text>
</comment>
<dbReference type="PANTHER" id="PTHR47266">
    <property type="entry name" value="ENDONUCLEASE-RELATED"/>
    <property type="match status" value="1"/>
</dbReference>
<dbReference type="GO" id="GO:0005634">
    <property type="term" value="C:nucleus"/>
    <property type="evidence" value="ECO:0007669"/>
    <property type="project" value="UniProtKB-ARBA"/>
</dbReference>
<keyword evidence="4" id="KW-1185">Reference proteome</keyword>
<name>A0A1V6TBG4_9EURO</name>
<dbReference type="InterPro" id="IPR001584">
    <property type="entry name" value="Integrase_cat-core"/>
</dbReference>
<dbReference type="GO" id="GO:0003723">
    <property type="term" value="F:RNA binding"/>
    <property type="evidence" value="ECO:0007669"/>
    <property type="project" value="UniProtKB-KW"/>
</dbReference>
<dbReference type="InterPro" id="IPR036397">
    <property type="entry name" value="RNaseH_sf"/>
</dbReference>
<dbReference type="OrthoDB" id="4360000at2759"/>
<dbReference type="InterPro" id="IPR012337">
    <property type="entry name" value="RNaseH-like_sf"/>
</dbReference>
<evidence type="ECO:0000313" key="4">
    <source>
        <dbReference type="Proteomes" id="UP000191342"/>
    </source>
</evidence>
<dbReference type="PROSITE" id="PS50994">
    <property type="entry name" value="INTEGRASE"/>
    <property type="match status" value="1"/>
</dbReference>
<proteinExistence type="predicted"/>
<evidence type="ECO:0000256" key="1">
    <source>
        <dbReference type="ARBA" id="ARBA00022884"/>
    </source>
</evidence>
<keyword evidence="1" id="KW-0694">RNA-binding</keyword>
<protein>
    <recommendedName>
        <fullName evidence="2">Integrase catalytic domain-containing protein</fullName>
    </recommendedName>
</protein>
<gene>
    <name evidence="3" type="ORF">PENFLA_c011G00860</name>
</gene>
<dbReference type="EMBL" id="MLQL01000011">
    <property type="protein sequence ID" value="OQE23374.1"/>
    <property type="molecule type" value="Genomic_DNA"/>
</dbReference>
<dbReference type="GO" id="GO:0015074">
    <property type="term" value="P:DNA integration"/>
    <property type="evidence" value="ECO:0007669"/>
    <property type="project" value="InterPro"/>
</dbReference>
<reference evidence="4" key="1">
    <citation type="journal article" date="2017" name="Nat. Microbiol.">
        <title>Global analysis of biosynthetic gene clusters reveals vast potential of secondary metabolite production in Penicillium species.</title>
        <authorList>
            <person name="Nielsen J.C."/>
            <person name="Grijseels S."/>
            <person name="Prigent S."/>
            <person name="Ji B."/>
            <person name="Dainat J."/>
            <person name="Nielsen K.F."/>
            <person name="Frisvad J.C."/>
            <person name="Workman M."/>
            <person name="Nielsen J."/>
        </authorList>
    </citation>
    <scope>NUCLEOTIDE SEQUENCE [LARGE SCALE GENOMIC DNA]</scope>
    <source>
        <strain evidence="4">IBT 14082</strain>
    </source>
</reference>
<dbReference type="STRING" id="254877.A0A1V6TBG4"/>
<dbReference type="InterPro" id="IPR052160">
    <property type="entry name" value="Gypsy_RT_Integrase-like"/>
</dbReference>
<accession>A0A1V6TBG4</accession>
<dbReference type="AlphaFoldDB" id="A0A1V6TBG4"/>
<dbReference type="Proteomes" id="UP000191342">
    <property type="component" value="Unassembled WGS sequence"/>
</dbReference>
<feature type="domain" description="Integrase catalytic" evidence="2">
    <location>
        <begin position="50"/>
        <end position="213"/>
    </location>
</feature>
<evidence type="ECO:0000259" key="2">
    <source>
        <dbReference type="PROSITE" id="PS50994"/>
    </source>
</evidence>
<sequence>MTTSMDTLACQRTEGHLGFHRAWQKMRGFVVHKGAKKLRAYIDQCDECRKNAVPRHKPYGSLQPMLAPPIPFHTLSIDFVTGLSRTKKGFDAVAIYTRKSTKRIGSTPKGGWGVPVAWISDRDKRFNEGFWKGLVTALRTKLLYAAAYYPSADSQSERSNQTAEIWLRHWQNLHQDVDWDEELAPMQASLNAFTRTLYRRTISTTRMMTPTPS</sequence>
<evidence type="ECO:0000313" key="3">
    <source>
        <dbReference type="EMBL" id="OQE23374.1"/>
    </source>
</evidence>
<dbReference type="Gene3D" id="3.30.420.10">
    <property type="entry name" value="Ribonuclease H-like superfamily/Ribonuclease H"/>
    <property type="match status" value="1"/>
</dbReference>
<organism evidence="3 4">
    <name type="scientific">Penicillium flavigenum</name>
    <dbReference type="NCBI Taxonomy" id="254877"/>
    <lineage>
        <taxon>Eukaryota</taxon>
        <taxon>Fungi</taxon>
        <taxon>Dikarya</taxon>
        <taxon>Ascomycota</taxon>
        <taxon>Pezizomycotina</taxon>
        <taxon>Eurotiomycetes</taxon>
        <taxon>Eurotiomycetidae</taxon>
        <taxon>Eurotiales</taxon>
        <taxon>Aspergillaceae</taxon>
        <taxon>Penicillium</taxon>
    </lineage>
</organism>